<feature type="region of interest" description="Disordered" evidence="1">
    <location>
        <begin position="675"/>
        <end position="761"/>
    </location>
</feature>
<dbReference type="OrthoDB" id="63514at2759"/>
<dbReference type="PANTHER" id="PTHR12393">
    <property type="entry name" value="SPHINGOMYELIN PHOSPHODIESTERASE RELATED"/>
    <property type="match status" value="1"/>
</dbReference>
<dbReference type="GO" id="GO:0004620">
    <property type="term" value="F:phospholipase activity"/>
    <property type="evidence" value="ECO:0007669"/>
    <property type="project" value="TreeGrafter"/>
</dbReference>
<dbReference type="GO" id="GO:0046513">
    <property type="term" value="P:ceramide biosynthetic process"/>
    <property type="evidence" value="ECO:0007669"/>
    <property type="project" value="TreeGrafter"/>
</dbReference>
<dbReference type="GO" id="GO:0005783">
    <property type="term" value="C:endoplasmic reticulum"/>
    <property type="evidence" value="ECO:0007669"/>
    <property type="project" value="TreeGrafter"/>
</dbReference>
<keyword evidence="3" id="KW-1185">Reference proteome</keyword>
<gene>
    <name evidence="2" type="ORF">HXX76_004459</name>
</gene>
<evidence type="ECO:0000313" key="2">
    <source>
        <dbReference type="EMBL" id="KAG2440354.1"/>
    </source>
</evidence>
<dbReference type="GO" id="GO:0016020">
    <property type="term" value="C:membrane"/>
    <property type="evidence" value="ECO:0007669"/>
    <property type="project" value="TreeGrafter"/>
</dbReference>
<dbReference type="PANTHER" id="PTHR12393:SF6">
    <property type="entry name" value="SPHINGOMYELIN PHOSPHODIESTERASE 2"/>
    <property type="match status" value="1"/>
</dbReference>
<feature type="compositionally biased region" description="Gly residues" evidence="1">
    <location>
        <begin position="743"/>
        <end position="753"/>
    </location>
</feature>
<protein>
    <submittedName>
        <fullName evidence="2">Uncharacterized protein</fullName>
    </submittedName>
</protein>
<dbReference type="Proteomes" id="UP000650467">
    <property type="component" value="Unassembled WGS sequence"/>
</dbReference>
<sequence length="761" mass="80818">MSSFKIVCKEVADCLRDDYHTIQLRQKQAAFCPAYRGPVSPGYLAVQPWPGEAFVAHWGRAEPWRALNRRQRHTLMCLAASSGHAASLDAALAHAGTVVKPDAFASAAAVGDVPACTRVLMEEGSFWATEMAWVPAAANGHVDLMNRMAASGLLNDKTEDDGDRPVAVKPAEVAACFAGQRGVLRWIEEHWAPGDEEIYGFFNEFHGSLRAEPHMAAAAAAEGGQVALLQELLAAHAPAVAGAAQRHEVLASVAYGCTLAVLQQYCEMWGSSAEGAAEDEAGGVGGAAGGSVRVDGAAAETVRRRRQDLLLFAATSPTPDWAAKVDWLLLRWGASPRWPATGDRRDWVYAGGKENAWLHAAAQPGYVQRLQHLTAAHGLELPREAVEAAGSAGDVAAAAFCLGLPPAVLPVSEGEGARRHEPAHWLALAAAAAGQVPVLRLLRERGAEVLGWAHVQAAMTFSEWVYGEDDLQRELDFPGLPAIQYLVMGGGLDEAAAAQVRWSEVFQRAAVHGADLALLRHLAEQRGAAVDLKAVARGGSEEQLEWALGHTRRSGSSGGSGGRIDTAGAFKAALRSGNWAAASYLQRHNLDDGAKSQQQLQALFCWVAVEQGRPFSIPALRWLLQHYELQWTPACLDALEGVMGIAFDGGYGVAQGQVGQWHAMRRAARRALGLVVSDDEGGSASASEEGEGEKGEEEEGEEEEGEEEEGEEGEEGAEQEDEGESKEEGGEEDDEEEREEAGGSDGDGGGRGAGAVALEEQ</sequence>
<dbReference type="GO" id="GO:0030149">
    <property type="term" value="P:sphingolipid catabolic process"/>
    <property type="evidence" value="ECO:0007669"/>
    <property type="project" value="TreeGrafter"/>
</dbReference>
<organism evidence="2 3">
    <name type="scientific">Chlamydomonas incerta</name>
    <dbReference type="NCBI Taxonomy" id="51695"/>
    <lineage>
        <taxon>Eukaryota</taxon>
        <taxon>Viridiplantae</taxon>
        <taxon>Chlorophyta</taxon>
        <taxon>core chlorophytes</taxon>
        <taxon>Chlorophyceae</taxon>
        <taxon>CS clade</taxon>
        <taxon>Chlamydomonadales</taxon>
        <taxon>Chlamydomonadaceae</taxon>
        <taxon>Chlamydomonas</taxon>
    </lineage>
</organism>
<name>A0A835W7R6_CHLIN</name>
<dbReference type="AlphaFoldDB" id="A0A835W7R6"/>
<evidence type="ECO:0000313" key="3">
    <source>
        <dbReference type="Proteomes" id="UP000650467"/>
    </source>
</evidence>
<dbReference type="EMBL" id="JAEHOC010000007">
    <property type="protein sequence ID" value="KAG2440354.1"/>
    <property type="molecule type" value="Genomic_DNA"/>
</dbReference>
<comment type="caution">
    <text evidence="2">The sequence shown here is derived from an EMBL/GenBank/DDBJ whole genome shotgun (WGS) entry which is preliminary data.</text>
</comment>
<dbReference type="GO" id="GO:0071944">
    <property type="term" value="C:cell periphery"/>
    <property type="evidence" value="ECO:0007669"/>
    <property type="project" value="TreeGrafter"/>
</dbReference>
<reference evidence="2" key="1">
    <citation type="journal article" date="2020" name="bioRxiv">
        <title>Comparative genomics of Chlamydomonas.</title>
        <authorList>
            <person name="Craig R.J."/>
            <person name="Hasan A.R."/>
            <person name="Ness R.W."/>
            <person name="Keightley P.D."/>
        </authorList>
    </citation>
    <scope>NUCLEOTIDE SEQUENCE</scope>
    <source>
        <strain evidence="2">SAG 7.73</strain>
    </source>
</reference>
<evidence type="ECO:0000256" key="1">
    <source>
        <dbReference type="SAM" id="MobiDB-lite"/>
    </source>
</evidence>
<accession>A0A835W7R6</accession>
<feature type="compositionally biased region" description="Acidic residues" evidence="1">
    <location>
        <begin position="688"/>
        <end position="739"/>
    </location>
</feature>
<proteinExistence type="predicted"/>